<dbReference type="CDD" id="cd00093">
    <property type="entry name" value="HTH_XRE"/>
    <property type="match status" value="1"/>
</dbReference>
<dbReference type="PROSITE" id="PS50943">
    <property type="entry name" value="HTH_CROC1"/>
    <property type="match status" value="1"/>
</dbReference>
<dbReference type="KEGG" id="eaj:Q3M24_08475"/>
<dbReference type="PANTHER" id="PTHR40275:SF1">
    <property type="entry name" value="SSL7038 PROTEIN"/>
    <property type="match status" value="1"/>
</dbReference>
<dbReference type="GO" id="GO:0003677">
    <property type="term" value="F:DNA binding"/>
    <property type="evidence" value="ECO:0007669"/>
    <property type="project" value="InterPro"/>
</dbReference>
<accession>A0AAU8M150</accession>
<dbReference type="SUPFAM" id="SSF47413">
    <property type="entry name" value="lambda repressor-like DNA-binding domains"/>
    <property type="match status" value="1"/>
</dbReference>
<dbReference type="PANTHER" id="PTHR40275">
    <property type="entry name" value="SSL7038 PROTEIN"/>
    <property type="match status" value="1"/>
</dbReference>
<name>A0AAU8M150_9BACT</name>
<evidence type="ECO:0000259" key="1">
    <source>
        <dbReference type="PROSITE" id="PS50943"/>
    </source>
</evidence>
<proteinExistence type="predicted"/>
<dbReference type="InterPro" id="IPR010982">
    <property type="entry name" value="Lambda_DNA-bd_dom_sf"/>
</dbReference>
<dbReference type="AlphaFoldDB" id="A0AAU8M150"/>
<dbReference type="InterPro" id="IPR014057">
    <property type="entry name" value="HI1420"/>
</dbReference>
<dbReference type="NCBIfam" id="TIGR02684">
    <property type="entry name" value="dnstrm_HI1420"/>
    <property type="match status" value="1"/>
</dbReference>
<reference evidence="2" key="2">
    <citation type="submission" date="2024-06" db="EMBL/GenBank/DDBJ databases">
        <authorList>
            <person name="Plum-Jensen L.E."/>
            <person name="Schramm A."/>
            <person name="Marshall I.P.G."/>
        </authorList>
    </citation>
    <scope>NUCLEOTIDE SEQUENCE</scope>
    <source>
        <strain evidence="2">Rat1</strain>
    </source>
</reference>
<protein>
    <submittedName>
        <fullName evidence="2">Addiction module antidote protein</fullName>
    </submittedName>
</protein>
<organism evidence="2">
    <name type="scientific">Candidatus Electrothrix aestuarii</name>
    <dbReference type="NCBI Taxonomy" id="3062594"/>
    <lineage>
        <taxon>Bacteria</taxon>
        <taxon>Pseudomonadati</taxon>
        <taxon>Thermodesulfobacteriota</taxon>
        <taxon>Desulfobulbia</taxon>
        <taxon>Desulfobulbales</taxon>
        <taxon>Desulfobulbaceae</taxon>
        <taxon>Candidatus Electrothrix</taxon>
    </lineage>
</organism>
<feature type="domain" description="HTH cro/C1-type" evidence="1">
    <location>
        <begin position="49"/>
        <end position="92"/>
    </location>
</feature>
<dbReference type="InterPro" id="IPR001387">
    <property type="entry name" value="Cro/C1-type_HTH"/>
</dbReference>
<sequence length="92" mass="10229">MKVITSKWDASEYLDSPEMMKEYLQIMLEENGVEGFQRALGDIAKAKGMTEIAQKTKLGRQNLYKALSEGSSPKFDTVKKVVEALGCKIAIV</sequence>
<dbReference type="EMBL" id="CP159373">
    <property type="protein sequence ID" value="XCN74764.1"/>
    <property type="molecule type" value="Genomic_DNA"/>
</dbReference>
<gene>
    <name evidence="2" type="ORF">Q3M24_08475</name>
</gene>
<reference evidence="2" key="1">
    <citation type="journal article" date="2024" name="Syst. Appl. Microbiol.">
        <title>First single-strain enrichments of Electrothrix cable bacteria, description of E. aestuarii sp. nov. and E. rattekaaiensis sp. nov., and proposal of a cable bacteria taxonomy following the rules of the SeqCode.</title>
        <authorList>
            <person name="Plum-Jensen L.E."/>
            <person name="Schramm A."/>
            <person name="Marshall I.P.G."/>
        </authorList>
    </citation>
    <scope>NUCLEOTIDE SEQUENCE</scope>
    <source>
        <strain evidence="2">Rat1</strain>
    </source>
</reference>
<evidence type="ECO:0000313" key="2">
    <source>
        <dbReference type="EMBL" id="XCN74764.1"/>
    </source>
</evidence>
<dbReference type="Pfam" id="PF21716">
    <property type="entry name" value="dnstrm_HI1420"/>
    <property type="match status" value="1"/>
</dbReference>